<dbReference type="RefSeq" id="WP_230222005.1">
    <property type="nucleotide sequence ID" value="NZ_JAJKFT010000010.1"/>
</dbReference>
<dbReference type="PANTHER" id="PTHR43584">
    <property type="entry name" value="NUCLEOTIDYL TRANSFERASE"/>
    <property type="match status" value="1"/>
</dbReference>
<evidence type="ECO:0000256" key="3">
    <source>
        <dbReference type="ARBA" id="ARBA00022679"/>
    </source>
</evidence>
<evidence type="ECO:0000256" key="4">
    <source>
        <dbReference type="ARBA" id="ARBA00023315"/>
    </source>
</evidence>
<dbReference type="Proteomes" id="UP001139103">
    <property type="component" value="Unassembled WGS sequence"/>
</dbReference>
<keyword evidence="4" id="KW-0012">Acyltransferase</keyword>
<dbReference type="CDD" id="cd05635">
    <property type="entry name" value="LbH_unknown"/>
    <property type="match status" value="1"/>
</dbReference>
<name>A0A9X1MQS2_9BACT</name>
<gene>
    <name evidence="5" type="ORF">LOC68_19955</name>
</gene>
<comment type="similarity">
    <text evidence="1">In the C-terminal section; belongs to the transferase hexapeptide repeat family.</text>
</comment>
<dbReference type="PANTHER" id="PTHR43584:SF9">
    <property type="entry name" value="TRANSFERASE HEXAPEPTIDE REPEAT CONTAINING PROTEIN"/>
    <property type="match status" value="1"/>
</dbReference>
<dbReference type="InterPro" id="IPR011004">
    <property type="entry name" value="Trimer_LpxA-like_sf"/>
</dbReference>
<dbReference type="Gene3D" id="2.160.10.10">
    <property type="entry name" value="Hexapeptide repeat proteins"/>
    <property type="match status" value="1"/>
</dbReference>
<dbReference type="GO" id="GO:0016779">
    <property type="term" value="F:nucleotidyltransferase activity"/>
    <property type="evidence" value="ECO:0007669"/>
    <property type="project" value="UniProtKB-ARBA"/>
</dbReference>
<evidence type="ECO:0000313" key="5">
    <source>
        <dbReference type="EMBL" id="MCC9630675.1"/>
    </source>
</evidence>
<dbReference type="InterPro" id="IPR050065">
    <property type="entry name" value="GlmU-like"/>
</dbReference>
<accession>A0A9X1MQS2</accession>
<dbReference type="InterPro" id="IPR001451">
    <property type="entry name" value="Hexapep"/>
</dbReference>
<dbReference type="SUPFAM" id="SSF51161">
    <property type="entry name" value="Trimeric LpxA-like enzymes"/>
    <property type="match status" value="1"/>
</dbReference>
<proteinExistence type="inferred from homology"/>
<reference evidence="5" key="1">
    <citation type="submission" date="2021-11" db="EMBL/GenBank/DDBJ databases">
        <title>Genome sequence.</title>
        <authorList>
            <person name="Sun Q."/>
        </authorList>
    </citation>
    <scope>NUCLEOTIDE SEQUENCE</scope>
    <source>
        <strain evidence="5">JC732</strain>
    </source>
</reference>
<evidence type="ECO:0000256" key="1">
    <source>
        <dbReference type="ARBA" id="ARBA00007707"/>
    </source>
</evidence>
<comment type="caution">
    <text evidence="5">The sequence shown here is derived from an EMBL/GenBank/DDBJ whole genome shotgun (WGS) entry which is preliminary data.</text>
</comment>
<evidence type="ECO:0000313" key="6">
    <source>
        <dbReference type="Proteomes" id="UP001139103"/>
    </source>
</evidence>
<dbReference type="Pfam" id="PF13562">
    <property type="entry name" value="NTP_transf_4"/>
    <property type="match status" value="1"/>
</dbReference>
<keyword evidence="6" id="KW-1185">Reference proteome</keyword>
<dbReference type="EMBL" id="JAJKFT010000010">
    <property type="protein sequence ID" value="MCC9630675.1"/>
    <property type="molecule type" value="Genomic_DNA"/>
</dbReference>
<dbReference type="InterPro" id="IPR023917">
    <property type="entry name" value="Bifunctiontional_GlmU_bac-type"/>
</dbReference>
<dbReference type="GO" id="GO:0016746">
    <property type="term" value="F:acyltransferase activity"/>
    <property type="evidence" value="ECO:0007669"/>
    <property type="project" value="UniProtKB-KW"/>
</dbReference>
<dbReference type="NCBIfam" id="TIGR03991">
    <property type="entry name" value="alt_bact_glmU"/>
    <property type="match status" value="1"/>
</dbReference>
<comment type="similarity">
    <text evidence="2">In the N-terminal section; belongs to the N-acetylglucosamine-1-phosphate uridyltransferase family.</text>
</comment>
<dbReference type="Pfam" id="PF00132">
    <property type="entry name" value="Hexapep"/>
    <property type="match status" value="1"/>
</dbReference>
<dbReference type="AlphaFoldDB" id="A0A9X1MQS2"/>
<organism evidence="5 6">
    <name type="scientific">Blastopirellula sediminis</name>
    <dbReference type="NCBI Taxonomy" id="2894196"/>
    <lineage>
        <taxon>Bacteria</taxon>
        <taxon>Pseudomonadati</taxon>
        <taxon>Planctomycetota</taxon>
        <taxon>Planctomycetia</taxon>
        <taxon>Pirellulales</taxon>
        <taxon>Pirellulaceae</taxon>
        <taxon>Blastopirellula</taxon>
    </lineage>
</organism>
<keyword evidence="3" id="KW-0808">Transferase</keyword>
<sequence length="420" mass="46086">MNPLRMNIVLFEDAAVAKLYPITVGRPAYAVSCASYTLVDLLTPCSETIRGVVRPHLIELQKCDRPALHQTKLDDAQPTLLLNAVVAPTAANRQTLVDWVASKQPGVIYAGDRLLVVLLPPKSPLPAREANAFELRDYLSGPAIAKLPEAEHKLTWFDYPHDVVQANLDTFTDNLELRLREGNYQEQQIGVYLAGSANIGDHVVWDSTSGPIIVEPNATIGPYCYVRGPVYIGRGARILEHAAIKDSVSLAHTTKIGGEVEGTVIEPYSNKQHHGFLGHSYLGSWVNLGAGTSNSDLKNTYGTVKMEYRGEKVATGMQFLGAIVGDYAKTAINTGIFTGKTVGVCSMLYGFVTTNVASFVNYARLFGQVTELPADVMVATQERMFLRRKVEQRPCDIQLIHDMYLLTQDERQLAGEPLAL</sequence>
<protein>
    <submittedName>
        <fullName evidence="5">Glucose-1-phosphate thymidylyltransferase</fullName>
    </submittedName>
</protein>
<evidence type="ECO:0000256" key="2">
    <source>
        <dbReference type="ARBA" id="ARBA00007947"/>
    </source>
</evidence>